<proteinExistence type="predicted"/>
<accession>A0A1D8A731</accession>
<gene>
    <name evidence="1" type="ORF">BES08_14995</name>
</gene>
<keyword evidence="2" id="KW-1185">Reference proteome</keyword>
<dbReference type="RefSeq" id="WP_037517656.1">
    <property type="nucleotide sequence ID" value="NZ_CP017075.1"/>
</dbReference>
<dbReference type="EMBL" id="CP017075">
    <property type="protein sequence ID" value="AOR77913.1"/>
    <property type="molecule type" value="Genomic_DNA"/>
</dbReference>
<evidence type="ECO:0000313" key="2">
    <source>
        <dbReference type="Proteomes" id="UP000094626"/>
    </source>
</evidence>
<evidence type="ECO:0000313" key="1">
    <source>
        <dbReference type="EMBL" id="AOR77913.1"/>
    </source>
</evidence>
<reference evidence="2" key="1">
    <citation type="journal article" date="2017" name="J. Biotechnol.">
        <title>Complete genome sequence of Novosphingobium resinovorum SA1, a versatile xenobiotic-degrading bacterium capable of utilizing sulfanilic acid.</title>
        <authorList>
            <person name="Hegedus B."/>
            <person name="Kos P.B."/>
            <person name="Balint B."/>
            <person name="Maroti G."/>
            <person name="Gan H.M."/>
            <person name="Perei K."/>
            <person name="Rakhely G."/>
        </authorList>
    </citation>
    <scope>NUCLEOTIDE SEQUENCE [LARGE SCALE GENOMIC DNA]</scope>
    <source>
        <strain evidence="2">SA1</strain>
    </source>
</reference>
<name>A0A1D8A731_9SPHN</name>
<sequence>MSTTYWTAFGIADQPRQGRSQIDRRRALIEVVSKIACSAVWTETPDFMIFDSRIAIDDITDRFKSAIDDEVDLFVLVCTHSKAGRIVGANPDKDIFKLMTSIESG</sequence>
<organism evidence="1 2">
    <name type="scientific">Novosphingobium resinovorum</name>
    <dbReference type="NCBI Taxonomy" id="158500"/>
    <lineage>
        <taxon>Bacteria</taxon>
        <taxon>Pseudomonadati</taxon>
        <taxon>Pseudomonadota</taxon>
        <taxon>Alphaproteobacteria</taxon>
        <taxon>Sphingomonadales</taxon>
        <taxon>Sphingomonadaceae</taxon>
        <taxon>Novosphingobium</taxon>
    </lineage>
</organism>
<dbReference type="KEGG" id="nre:BES08_14995"/>
<dbReference type="Proteomes" id="UP000094626">
    <property type="component" value="Chromosome"/>
</dbReference>
<protein>
    <submittedName>
        <fullName evidence="1">Uncharacterized protein</fullName>
    </submittedName>
</protein>
<dbReference type="AlphaFoldDB" id="A0A1D8A731"/>